<gene>
    <name evidence="7" type="ORF">PG993_011101</name>
</gene>
<sequence>MFTFPSALPPLAPLATFHLIIPLLYLAVFYHTKTVLHYTQVPNENMDTTSVNQVEPLVQAGLQDRILLPASDGYAARIDSYFNNSAKLKPAAILMPQSAAEVSTSIKALVNANERFAVRSGGSNFWPSNNIQGGFTIDLGNMNAVEYDPKTETVKLGAGGVAGEIYEKLLKHERAVGAAREASVGIAGLALTGGITLFTARYGFACDQVVSYEVVLANGQIVTADAAGEHADLFLALKGGGNNFGIVTHFTMRAFPCSTIWGGGAMLPHAIMPEAADAIVDFVKRVPDDPDTNLVCMLCKLTPKPNTIVAALYANMAGVVEPPILDKWLAFPEIWKSHKEDTILGLLDTTEQAKQYYGNWFTMCFKNDAAIIMKAAELHDALVLELQDHIEDGHFKTQCVFQPLPLSFIQRSVDAGGNIMGMEQHKSDGIIWGFHVMVRTTELEAWALPRLRRVYEALREYAVSVDGLLNWTTANYAHPTQEVFQSYGEANVKKMKDVAMKYDPNGVFQYLCPGGFKISAVRD</sequence>
<evidence type="ECO:0000256" key="3">
    <source>
        <dbReference type="ARBA" id="ARBA00022827"/>
    </source>
</evidence>
<keyword evidence="5" id="KW-0472">Membrane</keyword>
<dbReference type="EMBL" id="JAQQWK010000010">
    <property type="protein sequence ID" value="KAK8029810.1"/>
    <property type="molecule type" value="Genomic_DNA"/>
</dbReference>
<proteinExistence type="inferred from homology"/>
<protein>
    <recommendedName>
        <fullName evidence="6">FAD-binding PCMH-type domain-containing protein</fullName>
    </recommendedName>
</protein>
<name>A0ABR1SD86_9PEZI</name>
<dbReference type="PANTHER" id="PTHR42973:SF53">
    <property type="entry name" value="FAD-BINDING PCMH-TYPE DOMAIN-CONTAINING PROTEIN-RELATED"/>
    <property type="match status" value="1"/>
</dbReference>
<evidence type="ECO:0000313" key="8">
    <source>
        <dbReference type="Proteomes" id="UP001444661"/>
    </source>
</evidence>
<keyword evidence="8" id="KW-1185">Reference proteome</keyword>
<dbReference type="SUPFAM" id="SSF56176">
    <property type="entry name" value="FAD-binding/transporter-associated domain-like"/>
    <property type="match status" value="1"/>
</dbReference>
<reference evidence="7 8" key="1">
    <citation type="submission" date="2023-01" db="EMBL/GenBank/DDBJ databases">
        <title>Analysis of 21 Apiospora genomes using comparative genomics revels a genus with tremendous synthesis potential of carbohydrate active enzymes and secondary metabolites.</title>
        <authorList>
            <person name="Sorensen T."/>
        </authorList>
    </citation>
    <scope>NUCLEOTIDE SEQUENCE [LARGE SCALE GENOMIC DNA]</scope>
    <source>
        <strain evidence="7 8">CBS 33761</strain>
    </source>
</reference>
<keyword evidence="2" id="KW-0285">Flavoprotein</keyword>
<dbReference type="Proteomes" id="UP001444661">
    <property type="component" value="Unassembled WGS sequence"/>
</dbReference>
<keyword evidence="3" id="KW-0274">FAD</keyword>
<dbReference type="Pfam" id="PF01565">
    <property type="entry name" value="FAD_binding_4"/>
    <property type="match status" value="1"/>
</dbReference>
<dbReference type="PANTHER" id="PTHR42973">
    <property type="entry name" value="BINDING OXIDOREDUCTASE, PUTATIVE (AFU_ORTHOLOGUE AFUA_1G17690)-RELATED"/>
    <property type="match status" value="1"/>
</dbReference>
<keyword evidence="4" id="KW-0560">Oxidoreductase</keyword>
<organism evidence="7 8">
    <name type="scientific">Apiospora rasikravindrae</name>
    <dbReference type="NCBI Taxonomy" id="990691"/>
    <lineage>
        <taxon>Eukaryota</taxon>
        <taxon>Fungi</taxon>
        <taxon>Dikarya</taxon>
        <taxon>Ascomycota</taxon>
        <taxon>Pezizomycotina</taxon>
        <taxon>Sordariomycetes</taxon>
        <taxon>Xylariomycetidae</taxon>
        <taxon>Amphisphaeriales</taxon>
        <taxon>Apiosporaceae</taxon>
        <taxon>Apiospora</taxon>
    </lineage>
</organism>
<feature type="transmembrane region" description="Helical" evidence="5">
    <location>
        <begin position="12"/>
        <end position="30"/>
    </location>
</feature>
<dbReference type="InterPro" id="IPR016166">
    <property type="entry name" value="FAD-bd_PCMH"/>
</dbReference>
<evidence type="ECO:0000256" key="5">
    <source>
        <dbReference type="SAM" id="Phobius"/>
    </source>
</evidence>
<keyword evidence="5" id="KW-1133">Transmembrane helix</keyword>
<feature type="domain" description="FAD-binding PCMH-type" evidence="6">
    <location>
        <begin position="86"/>
        <end position="257"/>
    </location>
</feature>
<comment type="caution">
    <text evidence="7">The sequence shown here is derived from an EMBL/GenBank/DDBJ whole genome shotgun (WGS) entry which is preliminary data.</text>
</comment>
<dbReference type="Gene3D" id="3.30.465.10">
    <property type="match status" value="1"/>
</dbReference>
<evidence type="ECO:0000313" key="7">
    <source>
        <dbReference type="EMBL" id="KAK8029810.1"/>
    </source>
</evidence>
<dbReference type="InterPro" id="IPR016169">
    <property type="entry name" value="FAD-bd_PCMH_sub2"/>
</dbReference>
<evidence type="ECO:0000256" key="2">
    <source>
        <dbReference type="ARBA" id="ARBA00022630"/>
    </source>
</evidence>
<evidence type="ECO:0000259" key="6">
    <source>
        <dbReference type="PROSITE" id="PS51387"/>
    </source>
</evidence>
<keyword evidence="5" id="KW-0812">Transmembrane</keyword>
<evidence type="ECO:0000256" key="4">
    <source>
        <dbReference type="ARBA" id="ARBA00023002"/>
    </source>
</evidence>
<dbReference type="InterPro" id="IPR050416">
    <property type="entry name" value="FAD-linked_Oxidoreductase"/>
</dbReference>
<accession>A0ABR1SD86</accession>
<dbReference type="InterPro" id="IPR006094">
    <property type="entry name" value="Oxid_FAD_bind_N"/>
</dbReference>
<evidence type="ECO:0000256" key="1">
    <source>
        <dbReference type="ARBA" id="ARBA00005466"/>
    </source>
</evidence>
<dbReference type="InterPro" id="IPR036318">
    <property type="entry name" value="FAD-bd_PCMH-like_sf"/>
</dbReference>
<dbReference type="PROSITE" id="PS51387">
    <property type="entry name" value="FAD_PCMH"/>
    <property type="match status" value="1"/>
</dbReference>
<comment type="similarity">
    <text evidence="1">Belongs to the oxygen-dependent FAD-linked oxidoreductase family.</text>
</comment>